<sequence length="213" mass="24009">MKVNREDMRCYVVTTRDFLDGRALKDDCEEILKNGATFLQLREKNIDFDEYVNLGFELKEVAKKYNIPFVIDDNIEVAIKVDADGVHIGQSDIDAKTARKLIGEDKILGVSAQNVYQAIEAEKMGADYLGIGPVFPTKTKPNEKLIDLDEVRRISESVNIPILVIGGIDDESIYKVKNSNTDGVAVISYIFNSDTKGKNTRKLREISDELFRK</sequence>
<keyword evidence="14" id="KW-1185">Reference proteome</keyword>
<feature type="domain" description="Thiamine phosphate synthase/TenI" evidence="12">
    <location>
        <begin position="10"/>
        <end position="190"/>
    </location>
</feature>
<keyword evidence="4 9" id="KW-0460">Magnesium</keyword>
<comment type="catalytic activity">
    <reaction evidence="8 9 10">
        <text>2-[(2R,5Z)-2-carboxy-4-methylthiazol-5(2H)-ylidene]ethyl phosphate + 4-amino-2-methyl-5-(diphosphooxymethyl)pyrimidine + 2 H(+) = thiamine phosphate + CO2 + diphosphate</text>
        <dbReference type="Rhea" id="RHEA:47844"/>
        <dbReference type="ChEBI" id="CHEBI:15378"/>
        <dbReference type="ChEBI" id="CHEBI:16526"/>
        <dbReference type="ChEBI" id="CHEBI:33019"/>
        <dbReference type="ChEBI" id="CHEBI:37575"/>
        <dbReference type="ChEBI" id="CHEBI:57841"/>
        <dbReference type="ChEBI" id="CHEBI:62899"/>
        <dbReference type="EC" id="2.5.1.3"/>
    </reaction>
</comment>
<dbReference type="InterPro" id="IPR036206">
    <property type="entry name" value="ThiamineP_synth_sf"/>
</dbReference>
<keyword evidence="5 9" id="KW-0784">Thiamine biosynthesis</keyword>
<feature type="binding site" evidence="9">
    <location>
        <position position="72"/>
    </location>
    <ligand>
        <name>4-amino-2-methyl-5-(diphosphooxymethyl)pyrimidine</name>
        <dbReference type="ChEBI" id="CHEBI:57841"/>
    </ligand>
</feature>
<dbReference type="RefSeq" id="WP_210060072.1">
    <property type="nucleotide sequence ID" value="NZ_JAGGLJ010000002.1"/>
</dbReference>
<dbReference type="InterPro" id="IPR034291">
    <property type="entry name" value="TMP_synthase"/>
</dbReference>
<proteinExistence type="inferred from homology"/>
<comment type="pathway">
    <text evidence="1 9 11">Cofactor biosynthesis; thiamine diphosphate biosynthesis; thiamine phosphate from 4-amino-2-methyl-5-diphosphomethylpyrimidine and 4-methyl-5-(2-phosphoethyl)-thiazole: step 1/1.</text>
</comment>
<dbReference type="Pfam" id="PF02581">
    <property type="entry name" value="TMP-TENI"/>
    <property type="match status" value="1"/>
</dbReference>
<evidence type="ECO:0000256" key="1">
    <source>
        <dbReference type="ARBA" id="ARBA00005165"/>
    </source>
</evidence>
<evidence type="ECO:0000256" key="10">
    <source>
        <dbReference type="RuleBase" id="RU003826"/>
    </source>
</evidence>
<feature type="binding site" evidence="9">
    <location>
        <position position="140"/>
    </location>
    <ligand>
        <name>4-amino-2-methyl-5-(diphosphooxymethyl)pyrimidine</name>
        <dbReference type="ChEBI" id="CHEBI:57841"/>
    </ligand>
</feature>
<keyword evidence="2 9" id="KW-0808">Transferase</keyword>
<evidence type="ECO:0000313" key="14">
    <source>
        <dbReference type="Proteomes" id="UP001519306"/>
    </source>
</evidence>
<evidence type="ECO:0000256" key="6">
    <source>
        <dbReference type="ARBA" id="ARBA00047334"/>
    </source>
</evidence>
<feature type="binding site" evidence="9">
    <location>
        <begin position="40"/>
        <end position="44"/>
    </location>
    <ligand>
        <name>4-amino-2-methyl-5-(diphosphooxymethyl)pyrimidine</name>
        <dbReference type="ChEBI" id="CHEBI:57841"/>
    </ligand>
</feature>
<dbReference type="SUPFAM" id="SSF51391">
    <property type="entry name" value="Thiamin phosphate synthase"/>
    <property type="match status" value="1"/>
</dbReference>
<organism evidence="13 14">
    <name type="scientific">Peptoniphilus stercorisuis</name>
    <dbReference type="NCBI Taxonomy" id="1436965"/>
    <lineage>
        <taxon>Bacteria</taxon>
        <taxon>Bacillati</taxon>
        <taxon>Bacillota</taxon>
        <taxon>Tissierellia</taxon>
        <taxon>Tissierellales</taxon>
        <taxon>Peptoniphilaceae</taxon>
        <taxon>Peptoniphilus</taxon>
    </lineage>
</organism>
<dbReference type="PANTHER" id="PTHR20857:SF23">
    <property type="entry name" value="THIAMINE BIOSYNTHETIC BIFUNCTIONAL ENZYME"/>
    <property type="match status" value="1"/>
</dbReference>
<evidence type="ECO:0000256" key="3">
    <source>
        <dbReference type="ARBA" id="ARBA00022723"/>
    </source>
</evidence>
<comment type="catalytic activity">
    <reaction evidence="7 9 10">
        <text>2-(2-carboxy-4-methylthiazol-5-yl)ethyl phosphate + 4-amino-2-methyl-5-(diphosphooxymethyl)pyrimidine + 2 H(+) = thiamine phosphate + CO2 + diphosphate</text>
        <dbReference type="Rhea" id="RHEA:47848"/>
        <dbReference type="ChEBI" id="CHEBI:15378"/>
        <dbReference type="ChEBI" id="CHEBI:16526"/>
        <dbReference type="ChEBI" id="CHEBI:33019"/>
        <dbReference type="ChEBI" id="CHEBI:37575"/>
        <dbReference type="ChEBI" id="CHEBI:57841"/>
        <dbReference type="ChEBI" id="CHEBI:62890"/>
        <dbReference type="EC" id="2.5.1.3"/>
    </reaction>
</comment>
<dbReference type="HAMAP" id="MF_00097">
    <property type="entry name" value="TMP_synthase"/>
    <property type="match status" value="1"/>
</dbReference>
<dbReference type="InterPro" id="IPR022998">
    <property type="entry name" value="ThiamineP_synth_TenI"/>
</dbReference>
<name>A0ABS4KAF4_9FIRM</name>
<evidence type="ECO:0000256" key="11">
    <source>
        <dbReference type="RuleBase" id="RU004253"/>
    </source>
</evidence>
<dbReference type="Gene3D" id="3.20.20.70">
    <property type="entry name" value="Aldolase class I"/>
    <property type="match status" value="1"/>
</dbReference>
<comment type="catalytic activity">
    <reaction evidence="6 9 10">
        <text>4-methyl-5-(2-phosphooxyethyl)-thiazole + 4-amino-2-methyl-5-(diphosphooxymethyl)pyrimidine + H(+) = thiamine phosphate + diphosphate</text>
        <dbReference type="Rhea" id="RHEA:22328"/>
        <dbReference type="ChEBI" id="CHEBI:15378"/>
        <dbReference type="ChEBI" id="CHEBI:33019"/>
        <dbReference type="ChEBI" id="CHEBI:37575"/>
        <dbReference type="ChEBI" id="CHEBI:57841"/>
        <dbReference type="ChEBI" id="CHEBI:58296"/>
        <dbReference type="EC" id="2.5.1.3"/>
    </reaction>
</comment>
<feature type="binding site" evidence="9">
    <location>
        <position position="111"/>
    </location>
    <ligand>
        <name>4-amino-2-methyl-5-(diphosphooxymethyl)pyrimidine</name>
        <dbReference type="ChEBI" id="CHEBI:57841"/>
    </ligand>
</feature>
<evidence type="ECO:0000313" key="13">
    <source>
        <dbReference type="EMBL" id="MBP2024763.1"/>
    </source>
</evidence>
<dbReference type="GO" id="GO:0004789">
    <property type="term" value="F:thiamine-phosphate diphosphorylase activity"/>
    <property type="evidence" value="ECO:0007669"/>
    <property type="project" value="UniProtKB-EC"/>
</dbReference>
<evidence type="ECO:0000256" key="8">
    <source>
        <dbReference type="ARBA" id="ARBA00047883"/>
    </source>
</evidence>
<gene>
    <name evidence="9" type="primary">thiE</name>
    <name evidence="13" type="ORF">J2Z71_000279</name>
</gene>
<comment type="cofactor">
    <cofactor evidence="9">
        <name>Mg(2+)</name>
        <dbReference type="ChEBI" id="CHEBI:18420"/>
    </cofactor>
    <text evidence="9">Binds 1 Mg(2+) ion per subunit.</text>
</comment>
<feature type="binding site" evidence="9">
    <location>
        <position position="92"/>
    </location>
    <ligand>
        <name>Mg(2+)</name>
        <dbReference type="ChEBI" id="CHEBI:18420"/>
    </ligand>
</feature>
<comment type="caution">
    <text evidence="13">The sequence shown here is derived from an EMBL/GenBank/DDBJ whole genome shotgun (WGS) entry which is preliminary data.</text>
</comment>
<evidence type="ECO:0000256" key="5">
    <source>
        <dbReference type="ARBA" id="ARBA00022977"/>
    </source>
</evidence>
<evidence type="ECO:0000256" key="7">
    <source>
        <dbReference type="ARBA" id="ARBA00047851"/>
    </source>
</evidence>
<keyword evidence="3 9" id="KW-0479">Metal-binding</keyword>
<evidence type="ECO:0000256" key="4">
    <source>
        <dbReference type="ARBA" id="ARBA00022842"/>
    </source>
</evidence>
<dbReference type="PANTHER" id="PTHR20857">
    <property type="entry name" value="THIAMINE-PHOSPHATE PYROPHOSPHORYLASE"/>
    <property type="match status" value="1"/>
</dbReference>
<feature type="binding site" evidence="9">
    <location>
        <position position="73"/>
    </location>
    <ligand>
        <name>Mg(2+)</name>
        <dbReference type="ChEBI" id="CHEBI:18420"/>
    </ligand>
</feature>
<reference evidence="13 14" key="1">
    <citation type="submission" date="2021-03" db="EMBL/GenBank/DDBJ databases">
        <title>Genomic Encyclopedia of Type Strains, Phase IV (KMG-IV): sequencing the most valuable type-strain genomes for metagenomic binning, comparative biology and taxonomic classification.</title>
        <authorList>
            <person name="Goeker M."/>
        </authorList>
    </citation>
    <scope>NUCLEOTIDE SEQUENCE [LARGE SCALE GENOMIC DNA]</scope>
    <source>
        <strain evidence="13 14">DSM 27563</strain>
    </source>
</reference>
<dbReference type="CDD" id="cd00564">
    <property type="entry name" value="TMP_TenI"/>
    <property type="match status" value="1"/>
</dbReference>
<dbReference type="EC" id="2.5.1.3" evidence="9"/>
<feature type="binding site" evidence="9">
    <location>
        <begin position="137"/>
        <end position="139"/>
    </location>
    <ligand>
        <name>2-[(2R,5Z)-2-carboxy-4-methylthiazol-5(2H)-ylidene]ethyl phosphate</name>
        <dbReference type="ChEBI" id="CHEBI:62899"/>
    </ligand>
</feature>
<accession>A0ABS4KAF4</accession>
<dbReference type="EMBL" id="JAGGLJ010000002">
    <property type="protein sequence ID" value="MBP2024763.1"/>
    <property type="molecule type" value="Genomic_DNA"/>
</dbReference>
<comment type="similarity">
    <text evidence="9 10">Belongs to the thiamine-phosphate synthase family.</text>
</comment>
<dbReference type="NCBIfam" id="TIGR00693">
    <property type="entry name" value="thiE"/>
    <property type="match status" value="1"/>
</dbReference>
<feature type="binding site" evidence="9">
    <location>
        <begin position="187"/>
        <end position="188"/>
    </location>
    <ligand>
        <name>2-[(2R,5Z)-2-carboxy-4-methylthiazol-5(2H)-ylidene]ethyl phosphate</name>
        <dbReference type="ChEBI" id="CHEBI:62899"/>
    </ligand>
</feature>
<evidence type="ECO:0000256" key="9">
    <source>
        <dbReference type="HAMAP-Rule" id="MF_00097"/>
    </source>
</evidence>
<evidence type="ECO:0000259" key="12">
    <source>
        <dbReference type="Pfam" id="PF02581"/>
    </source>
</evidence>
<protein>
    <recommendedName>
        <fullName evidence="9">Thiamine-phosphate synthase</fullName>
        <shortName evidence="9">TP synthase</shortName>
        <shortName evidence="9">TPS</shortName>
        <ecNumber evidence="9">2.5.1.3</ecNumber>
    </recommendedName>
    <alternativeName>
        <fullName evidence="9">Thiamine-phosphate pyrophosphorylase</fullName>
        <shortName evidence="9">TMP pyrophosphorylase</shortName>
        <shortName evidence="9">TMP-PPase</shortName>
    </alternativeName>
</protein>
<feature type="binding site" evidence="9">
    <location>
        <position position="167"/>
    </location>
    <ligand>
        <name>2-[(2R,5Z)-2-carboxy-4-methylthiazol-5(2H)-ylidene]ethyl phosphate</name>
        <dbReference type="ChEBI" id="CHEBI:62899"/>
    </ligand>
</feature>
<dbReference type="Proteomes" id="UP001519306">
    <property type="component" value="Unassembled WGS sequence"/>
</dbReference>
<evidence type="ECO:0000256" key="2">
    <source>
        <dbReference type="ARBA" id="ARBA00022679"/>
    </source>
</evidence>
<dbReference type="InterPro" id="IPR013785">
    <property type="entry name" value="Aldolase_TIM"/>
</dbReference>
<comment type="function">
    <text evidence="9">Condenses 4-methyl-5-(beta-hydroxyethyl)thiazole monophosphate (THZ-P) and 2-methyl-4-amino-5-hydroxymethyl pyrimidine pyrophosphate (HMP-PP) to form thiamine monophosphate (TMP).</text>
</comment>